<dbReference type="Proteomes" id="UP000735302">
    <property type="component" value="Unassembled WGS sequence"/>
</dbReference>
<dbReference type="SUPFAM" id="SSF56349">
    <property type="entry name" value="DNA breaking-rejoining enzymes"/>
    <property type="match status" value="1"/>
</dbReference>
<dbReference type="PANTHER" id="PTHR35617">
    <property type="entry name" value="PHAGE_INTEGRASE DOMAIN-CONTAINING PROTEIN"/>
    <property type="match status" value="1"/>
</dbReference>
<dbReference type="EMBL" id="BLXT01005922">
    <property type="protein sequence ID" value="GFO27446.1"/>
    <property type="molecule type" value="Genomic_DNA"/>
</dbReference>
<evidence type="ECO:0000313" key="2">
    <source>
        <dbReference type="Proteomes" id="UP000735302"/>
    </source>
</evidence>
<organism evidence="1 2">
    <name type="scientific">Plakobranchus ocellatus</name>
    <dbReference type="NCBI Taxonomy" id="259542"/>
    <lineage>
        <taxon>Eukaryota</taxon>
        <taxon>Metazoa</taxon>
        <taxon>Spiralia</taxon>
        <taxon>Lophotrochozoa</taxon>
        <taxon>Mollusca</taxon>
        <taxon>Gastropoda</taxon>
        <taxon>Heterobranchia</taxon>
        <taxon>Euthyneura</taxon>
        <taxon>Panpulmonata</taxon>
        <taxon>Sacoglossa</taxon>
        <taxon>Placobranchoidea</taxon>
        <taxon>Plakobranchidae</taxon>
        <taxon>Plakobranchus</taxon>
    </lineage>
</organism>
<keyword evidence="1" id="KW-0548">Nucleotidyltransferase</keyword>
<keyword evidence="1" id="KW-0808">Transferase</keyword>
<dbReference type="GO" id="GO:0003677">
    <property type="term" value="F:DNA binding"/>
    <property type="evidence" value="ECO:0007669"/>
    <property type="project" value="InterPro"/>
</dbReference>
<dbReference type="InterPro" id="IPR011010">
    <property type="entry name" value="DNA_brk_join_enz"/>
</dbReference>
<sequence>MTVSLGKNKKDHIYKMITKLPHTMKHYLKRTRLLRTSNQLFISSQSPHNGVTKDTLARRIKLTLTKSGIDTSTCIFKAHSTRAAAASAAARTSDVSLLSEVLRLPYGVSSLPLEIPIPSQTPPPVEKPQGPPPSYLFTPDVHVTERFRNFLWLNSLSSFRSLFSCWETSTRIPLRRGTPAGMGGGRMFEELIAENDLIILDSGEQTFHHSAYHSTSAIDLAVASPPIAVECSWVAHSDLCAYIHSFNFQKANLNHLGDLCRLSLNDSVADIEQFTSKLLDPARSSIRFHKGMKFKTGVPWFTQECRQALQESKKAQRKYFKTPSVKNLIN</sequence>
<keyword evidence="1" id="KW-0695">RNA-directed DNA polymerase</keyword>
<protein>
    <submittedName>
        <fullName evidence="1">RNA-directed DNA polymerase from mobile element jockey</fullName>
    </submittedName>
</protein>
<dbReference type="PANTHER" id="PTHR35617:SF3">
    <property type="entry name" value="CORE-BINDING (CB) DOMAIN-CONTAINING PROTEIN"/>
    <property type="match status" value="1"/>
</dbReference>
<keyword evidence="2" id="KW-1185">Reference proteome</keyword>
<dbReference type="AlphaFoldDB" id="A0AAV4BWA0"/>
<dbReference type="GO" id="GO:0003964">
    <property type="term" value="F:RNA-directed DNA polymerase activity"/>
    <property type="evidence" value="ECO:0007669"/>
    <property type="project" value="UniProtKB-KW"/>
</dbReference>
<name>A0AAV4BWA0_9GAST</name>
<evidence type="ECO:0000313" key="1">
    <source>
        <dbReference type="EMBL" id="GFO27446.1"/>
    </source>
</evidence>
<reference evidence="1 2" key="1">
    <citation type="journal article" date="2021" name="Elife">
        <title>Chloroplast acquisition without the gene transfer in kleptoplastic sea slugs, Plakobranchus ocellatus.</title>
        <authorList>
            <person name="Maeda T."/>
            <person name="Takahashi S."/>
            <person name="Yoshida T."/>
            <person name="Shimamura S."/>
            <person name="Takaki Y."/>
            <person name="Nagai Y."/>
            <person name="Toyoda A."/>
            <person name="Suzuki Y."/>
            <person name="Arimoto A."/>
            <person name="Ishii H."/>
            <person name="Satoh N."/>
            <person name="Nishiyama T."/>
            <person name="Hasebe M."/>
            <person name="Maruyama T."/>
            <person name="Minagawa J."/>
            <person name="Obokata J."/>
            <person name="Shigenobu S."/>
        </authorList>
    </citation>
    <scope>NUCLEOTIDE SEQUENCE [LARGE SCALE GENOMIC DNA]</scope>
</reference>
<comment type="caution">
    <text evidence="1">The sequence shown here is derived from an EMBL/GenBank/DDBJ whole genome shotgun (WGS) entry which is preliminary data.</text>
</comment>
<proteinExistence type="predicted"/>
<accession>A0AAV4BWA0</accession>
<gene>
    <name evidence="1" type="ORF">PoB_005395100</name>
</gene>